<sequence length="161" mass="18803">MLSKRARNGAPIEVSMHPDVDKVVLGAPPDTLAELLHMSHWTMRYMAEHAQEMTEQFTRFRECEDASHVSWRSAGFGKHNTFVYSQWLAGFATSFTHYDDKQWTRERVEEKYKNKCFNPFGIDANHNRKLSFLHGCFFAMHNLQTMLGKYEWSIGRRPVGT</sequence>
<dbReference type="EMBL" id="JBGBPQ010000019">
    <property type="protein sequence ID" value="KAL1504763.1"/>
    <property type="molecule type" value="Genomic_DNA"/>
</dbReference>
<dbReference type="Proteomes" id="UP001515480">
    <property type="component" value="Unassembled WGS sequence"/>
</dbReference>
<gene>
    <name evidence="1" type="ORF">AB1Y20_008539</name>
</gene>
<name>A0AB34ITT9_PRYPA</name>
<comment type="caution">
    <text evidence="1">The sequence shown here is derived from an EMBL/GenBank/DDBJ whole genome shotgun (WGS) entry which is preliminary data.</text>
</comment>
<proteinExistence type="predicted"/>
<keyword evidence="2" id="KW-1185">Reference proteome</keyword>
<evidence type="ECO:0000313" key="1">
    <source>
        <dbReference type="EMBL" id="KAL1504763.1"/>
    </source>
</evidence>
<accession>A0AB34ITT9</accession>
<protein>
    <submittedName>
        <fullName evidence="1">Uncharacterized protein</fullName>
    </submittedName>
</protein>
<evidence type="ECO:0000313" key="2">
    <source>
        <dbReference type="Proteomes" id="UP001515480"/>
    </source>
</evidence>
<dbReference type="AlphaFoldDB" id="A0AB34ITT9"/>
<reference evidence="1 2" key="1">
    <citation type="journal article" date="2024" name="Science">
        <title>Giant polyketide synthase enzymes in the biosynthesis of giant marine polyether toxins.</title>
        <authorList>
            <person name="Fallon T.R."/>
            <person name="Shende V.V."/>
            <person name="Wierzbicki I.H."/>
            <person name="Pendleton A.L."/>
            <person name="Watervoot N.F."/>
            <person name="Auber R.P."/>
            <person name="Gonzalez D.J."/>
            <person name="Wisecaver J.H."/>
            <person name="Moore B.S."/>
        </authorList>
    </citation>
    <scope>NUCLEOTIDE SEQUENCE [LARGE SCALE GENOMIC DNA]</scope>
    <source>
        <strain evidence="1 2">12B1</strain>
    </source>
</reference>
<organism evidence="1 2">
    <name type="scientific">Prymnesium parvum</name>
    <name type="common">Toxic golden alga</name>
    <dbReference type="NCBI Taxonomy" id="97485"/>
    <lineage>
        <taxon>Eukaryota</taxon>
        <taxon>Haptista</taxon>
        <taxon>Haptophyta</taxon>
        <taxon>Prymnesiophyceae</taxon>
        <taxon>Prymnesiales</taxon>
        <taxon>Prymnesiaceae</taxon>
        <taxon>Prymnesium</taxon>
    </lineage>
</organism>